<evidence type="ECO:0000313" key="2">
    <source>
        <dbReference type="EMBL" id="SFB70448.1"/>
    </source>
</evidence>
<dbReference type="InterPro" id="IPR029068">
    <property type="entry name" value="Glyas_Bleomycin-R_OHBP_Dase"/>
</dbReference>
<dbReference type="PANTHER" id="PTHR33993">
    <property type="entry name" value="GLYOXALASE-RELATED"/>
    <property type="match status" value="1"/>
</dbReference>
<dbReference type="RefSeq" id="WP_091505464.1">
    <property type="nucleotide sequence ID" value="NZ_FOLE01000001.1"/>
</dbReference>
<dbReference type="InterPro" id="IPR052164">
    <property type="entry name" value="Anthracycline_SecMetBiosynth"/>
</dbReference>
<evidence type="ECO:0000313" key="3">
    <source>
        <dbReference type="Proteomes" id="UP000199514"/>
    </source>
</evidence>
<dbReference type="InterPro" id="IPR037523">
    <property type="entry name" value="VOC_core"/>
</dbReference>
<feature type="domain" description="VOC" evidence="1">
    <location>
        <begin position="6"/>
        <end position="123"/>
    </location>
</feature>
<reference evidence="2 3" key="1">
    <citation type="submission" date="2016-10" db="EMBL/GenBank/DDBJ databases">
        <authorList>
            <person name="de Groot N.N."/>
        </authorList>
    </citation>
    <scope>NUCLEOTIDE SEQUENCE [LARGE SCALE GENOMIC DNA]</scope>
    <source>
        <strain evidence="2 3">DSM 6793</strain>
    </source>
</reference>
<organism evidence="2 3">
    <name type="scientific">Flexibacter flexilis DSM 6793</name>
    <dbReference type="NCBI Taxonomy" id="927664"/>
    <lineage>
        <taxon>Bacteria</taxon>
        <taxon>Pseudomonadati</taxon>
        <taxon>Bacteroidota</taxon>
        <taxon>Cytophagia</taxon>
        <taxon>Cytophagales</taxon>
        <taxon>Flexibacteraceae</taxon>
        <taxon>Flexibacter</taxon>
    </lineage>
</organism>
<dbReference type="Gene3D" id="3.10.180.10">
    <property type="entry name" value="2,3-Dihydroxybiphenyl 1,2-Dioxygenase, domain 1"/>
    <property type="match status" value="1"/>
</dbReference>
<keyword evidence="3" id="KW-1185">Reference proteome</keyword>
<dbReference type="STRING" id="927664.SAMN05421780_1013"/>
<dbReference type="InterPro" id="IPR041581">
    <property type="entry name" value="Glyoxalase_6"/>
</dbReference>
<accession>A0A1I1DBI3</accession>
<evidence type="ECO:0000259" key="1">
    <source>
        <dbReference type="PROSITE" id="PS51819"/>
    </source>
</evidence>
<proteinExistence type="predicted"/>
<dbReference type="AlphaFoldDB" id="A0A1I1DBI3"/>
<sequence>MKKVTGIGGIFFKCKDPQKVTEWYQKHLGLDTNPYGATFEWFESADSTKKAQTQWSPFADDTKYFEPSTKDFMINYRVENLEALVEELTKEGVTILDKIEVYEYGKFVHILDAEGNKIQLWQPID</sequence>
<dbReference type="SUPFAM" id="SSF54593">
    <property type="entry name" value="Glyoxalase/Bleomycin resistance protein/Dihydroxybiphenyl dioxygenase"/>
    <property type="match status" value="1"/>
</dbReference>
<dbReference type="Proteomes" id="UP000199514">
    <property type="component" value="Unassembled WGS sequence"/>
</dbReference>
<dbReference type="OrthoDB" id="9799428at2"/>
<dbReference type="PANTHER" id="PTHR33993:SF5">
    <property type="entry name" value="GLYOXALASE"/>
    <property type="match status" value="1"/>
</dbReference>
<dbReference type="Pfam" id="PF18029">
    <property type="entry name" value="Glyoxalase_6"/>
    <property type="match status" value="1"/>
</dbReference>
<protein>
    <recommendedName>
        <fullName evidence="1">VOC domain-containing protein</fullName>
    </recommendedName>
</protein>
<gene>
    <name evidence="2" type="ORF">SAMN05421780_1013</name>
</gene>
<dbReference type="PROSITE" id="PS51819">
    <property type="entry name" value="VOC"/>
    <property type="match status" value="1"/>
</dbReference>
<dbReference type="EMBL" id="FOLE01000001">
    <property type="protein sequence ID" value="SFB70448.1"/>
    <property type="molecule type" value="Genomic_DNA"/>
</dbReference>
<name>A0A1I1DBI3_9BACT</name>